<keyword evidence="4" id="KW-1185">Reference proteome</keyword>
<evidence type="ECO:0000313" key="4">
    <source>
        <dbReference type="Proteomes" id="UP000265120"/>
    </source>
</evidence>
<dbReference type="Proteomes" id="UP000265120">
    <property type="component" value="Chromosome 17"/>
</dbReference>
<dbReference type="SUPFAM" id="SSF69318">
    <property type="entry name" value="Integrin alpha N-terminal domain"/>
    <property type="match status" value="1"/>
</dbReference>
<dbReference type="OMA" id="SACAVYV"/>
<dbReference type="InParanoid" id="A0A3P8VH45"/>
<evidence type="ECO:0000313" key="3">
    <source>
        <dbReference type="Ensembl" id="ENSCSEP00000012566.1"/>
    </source>
</evidence>
<dbReference type="Gene3D" id="2.130.10.130">
    <property type="entry name" value="Integrin alpha, N-terminal"/>
    <property type="match status" value="1"/>
</dbReference>
<feature type="chain" id="PRO_5018003263" description="Integrin alpha-2 domain-containing protein" evidence="2">
    <location>
        <begin position="19"/>
        <end position="130"/>
    </location>
</feature>
<dbReference type="GO" id="GO:0008305">
    <property type="term" value="C:integrin complex"/>
    <property type="evidence" value="ECO:0007669"/>
    <property type="project" value="TreeGrafter"/>
</dbReference>
<dbReference type="Ensembl" id="ENSCSET00000012717.1">
    <property type="protein sequence ID" value="ENSCSEP00000012566.1"/>
    <property type="gene ID" value="ENSCSEG00000008125.1"/>
</dbReference>
<organism evidence="3 4">
    <name type="scientific">Cynoglossus semilaevis</name>
    <name type="common">Tongue sole</name>
    <dbReference type="NCBI Taxonomy" id="244447"/>
    <lineage>
        <taxon>Eukaryota</taxon>
        <taxon>Metazoa</taxon>
        <taxon>Chordata</taxon>
        <taxon>Craniata</taxon>
        <taxon>Vertebrata</taxon>
        <taxon>Euteleostomi</taxon>
        <taxon>Actinopterygii</taxon>
        <taxon>Neopterygii</taxon>
        <taxon>Teleostei</taxon>
        <taxon>Neoteleostei</taxon>
        <taxon>Acanthomorphata</taxon>
        <taxon>Carangaria</taxon>
        <taxon>Pleuronectiformes</taxon>
        <taxon>Pleuronectoidei</taxon>
        <taxon>Cynoglossidae</taxon>
        <taxon>Cynoglossinae</taxon>
        <taxon>Cynoglossus</taxon>
    </lineage>
</organism>
<reference evidence="3 4" key="1">
    <citation type="journal article" date="2014" name="Nat. Genet.">
        <title>Whole-genome sequence of a flatfish provides insights into ZW sex chromosome evolution and adaptation to a benthic lifestyle.</title>
        <authorList>
            <person name="Chen S."/>
            <person name="Zhang G."/>
            <person name="Shao C."/>
            <person name="Huang Q."/>
            <person name="Liu G."/>
            <person name="Zhang P."/>
            <person name="Song W."/>
            <person name="An N."/>
            <person name="Chalopin D."/>
            <person name="Volff J.N."/>
            <person name="Hong Y."/>
            <person name="Li Q."/>
            <person name="Sha Z."/>
            <person name="Zhou H."/>
            <person name="Xie M."/>
            <person name="Yu Q."/>
            <person name="Liu Y."/>
            <person name="Xiang H."/>
            <person name="Wang N."/>
            <person name="Wu K."/>
            <person name="Yang C."/>
            <person name="Zhou Q."/>
            <person name="Liao X."/>
            <person name="Yang L."/>
            <person name="Hu Q."/>
            <person name="Zhang J."/>
            <person name="Meng L."/>
            <person name="Jin L."/>
            <person name="Tian Y."/>
            <person name="Lian J."/>
            <person name="Yang J."/>
            <person name="Miao G."/>
            <person name="Liu S."/>
            <person name="Liang Z."/>
            <person name="Yan F."/>
            <person name="Li Y."/>
            <person name="Sun B."/>
            <person name="Zhang H."/>
            <person name="Zhang J."/>
            <person name="Zhu Y."/>
            <person name="Du M."/>
            <person name="Zhao Y."/>
            <person name="Schartl M."/>
            <person name="Tang Q."/>
            <person name="Wang J."/>
        </authorList>
    </citation>
    <scope>NUCLEOTIDE SEQUENCE</scope>
</reference>
<evidence type="ECO:0008006" key="5">
    <source>
        <dbReference type="Google" id="ProtNLM"/>
    </source>
</evidence>
<dbReference type="GO" id="GO:0007160">
    <property type="term" value="P:cell-matrix adhesion"/>
    <property type="evidence" value="ECO:0007669"/>
    <property type="project" value="TreeGrafter"/>
</dbReference>
<dbReference type="PROSITE" id="PS51470">
    <property type="entry name" value="FG_GAP"/>
    <property type="match status" value="1"/>
</dbReference>
<dbReference type="GO" id="GO:0050900">
    <property type="term" value="P:leukocyte migration"/>
    <property type="evidence" value="ECO:0007669"/>
    <property type="project" value="TreeGrafter"/>
</dbReference>
<accession>A0A3P8VH45</accession>
<dbReference type="InterPro" id="IPR013519">
    <property type="entry name" value="Int_alpha_beta-p"/>
</dbReference>
<dbReference type="PANTHER" id="PTHR23220">
    <property type="entry name" value="INTEGRIN ALPHA"/>
    <property type="match status" value="1"/>
</dbReference>
<evidence type="ECO:0000256" key="2">
    <source>
        <dbReference type="SAM" id="SignalP"/>
    </source>
</evidence>
<dbReference type="InterPro" id="IPR028994">
    <property type="entry name" value="Integrin_alpha_N"/>
</dbReference>
<evidence type="ECO:0000256" key="1">
    <source>
        <dbReference type="PROSITE-ProRule" id="PRU00803"/>
    </source>
</evidence>
<dbReference type="GO" id="GO:0007229">
    <property type="term" value="P:integrin-mediated signaling pathway"/>
    <property type="evidence" value="ECO:0007669"/>
    <property type="project" value="TreeGrafter"/>
</dbReference>
<dbReference type="AlphaFoldDB" id="A0A3P8VH45"/>
<dbReference type="GO" id="GO:0098609">
    <property type="term" value="P:cell-cell adhesion"/>
    <property type="evidence" value="ECO:0007669"/>
    <property type="project" value="TreeGrafter"/>
</dbReference>
<proteinExistence type="predicted"/>
<sequence length="130" mass="13511">MASAVCVLLCVCVRACVSFNVDTSFPLLKTGGDQTFFGLSVALHEDLRTGEHMLLVGAPLAGAEPGVPANRTGGVYSCPISEGQSAECSRMKLLDPGDLIEDMWLGVSVVSQAPPGGRVLVSLPSVFFGI</sequence>
<dbReference type="GO" id="GO:0009897">
    <property type="term" value="C:external side of plasma membrane"/>
    <property type="evidence" value="ECO:0007669"/>
    <property type="project" value="TreeGrafter"/>
</dbReference>
<reference evidence="3" key="2">
    <citation type="submission" date="2025-08" db="UniProtKB">
        <authorList>
            <consortium name="Ensembl"/>
        </authorList>
    </citation>
    <scope>IDENTIFICATION</scope>
</reference>
<feature type="repeat" description="FG-GAP" evidence="1">
    <location>
        <begin position="20"/>
        <end position="87"/>
    </location>
</feature>
<dbReference type="GO" id="GO:0005178">
    <property type="term" value="F:integrin binding"/>
    <property type="evidence" value="ECO:0007669"/>
    <property type="project" value="TreeGrafter"/>
</dbReference>
<dbReference type="GeneTree" id="ENSGT00940000157746"/>
<protein>
    <recommendedName>
        <fullName evidence="5">Integrin alpha-2 domain-containing protein</fullName>
    </recommendedName>
</protein>
<reference evidence="3" key="3">
    <citation type="submission" date="2025-09" db="UniProtKB">
        <authorList>
            <consortium name="Ensembl"/>
        </authorList>
    </citation>
    <scope>IDENTIFICATION</scope>
</reference>
<keyword evidence="2" id="KW-0732">Signal</keyword>
<dbReference type="STRING" id="244447.ENSCSEP00000012566"/>
<dbReference type="PANTHER" id="PTHR23220:SF89">
    <property type="entry name" value="INTEGRIN ALPHA-3"/>
    <property type="match status" value="1"/>
</dbReference>
<feature type="signal peptide" evidence="2">
    <location>
        <begin position="1"/>
        <end position="18"/>
    </location>
</feature>
<dbReference type="SMART" id="SM00191">
    <property type="entry name" value="Int_alpha"/>
    <property type="match status" value="1"/>
</dbReference>
<name>A0A3P8VH45_CYNSE</name>
<dbReference type="GO" id="GO:0033627">
    <property type="term" value="P:cell adhesion mediated by integrin"/>
    <property type="evidence" value="ECO:0007669"/>
    <property type="project" value="TreeGrafter"/>
</dbReference>